<dbReference type="NCBIfam" id="NF040521">
    <property type="entry name" value="C45_proenzyme"/>
    <property type="match status" value="1"/>
</dbReference>
<dbReference type="Gene3D" id="3.60.60.10">
    <property type="entry name" value="Penicillin V Acylase, Chain A"/>
    <property type="match status" value="1"/>
</dbReference>
<evidence type="ECO:0000313" key="2">
    <source>
        <dbReference type="EMBL" id="ARI77333.1"/>
    </source>
</evidence>
<dbReference type="InterPro" id="IPR047801">
    <property type="entry name" value="Peptidase_C45"/>
</dbReference>
<reference evidence="2 3" key="1">
    <citation type="submission" date="2017-04" db="EMBL/GenBank/DDBJ databases">
        <title>The whole genome sequencing and assembly of Halobacillus mangrovi strain.</title>
        <authorList>
            <person name="Lee S.-J."/>
            <person name="Park M.-K."/>
            <person name="Kim J.-Y."/>
            <person name="Lee Y.-J."/>
            <person name="Yi H."/>
            <person name="Bahn Y.-S."/>
            <person name="Kim J.F."/>
            <person name="Lee D.-W."/>
        </authorList>
    </citation>
    <scope>NUCLEOTIDE SEQUENCE [LARGE SCALE GENOMIC DNA]</scope>
    <source>
        <strain evidence="2 3">KTB 131</strain>
    </source>
</reference>
<dbReference type="PANTHER" id="PTHR34180:SF1">
    <property type="entry name" value="BETA-ALANYL-DOPAMINE_CARCININE HYDROLASE"/>
    <property type="match status" value="1"/>
</dbReference>
<dbReference type="STRING" id="402384.HM131_10980"/>
<dbReference type="EMBL" id="CP020772">
    <property type="protein sequence ID" value="ARI77333.1"/>
    <property type="molecule type" value="Genomic_DNA"/>
</dbReference>
<gene>
    <name evidence="2" type="ORF">HM131_10980</name>
</gene>
<evidence type="ECO:0000313" key="3">
    <source>
        <dbReference type="Proteomes" id="UP000192527"/>
    </source>
</evidence>
<dbReference type="Pfam" id="PF03417">
    <property type="entry name" value="AAT"/>
    <property type="match status" value="1"/>
</dbReference>
<dbReference type="RefSeq" id="WP_085029804.1">
    <property type="nucleotide sequence ID" value="NZ_CP020772.1"/>
</dbReference>
<dbReference type="PANTHER" id="PTHR34180">
    <property type="entry name" value="PEPTIDASE C45"/>
    <property type="match status" value="1"/>
</dbReference>
<evidence type="ECO:0000259" key="1">
    <source>
        <dbReference type="Pfam" id="PF03417"/>
    </source>
</evidence>
<protein>
    <submittedName>
        <fullName evidence="2">Peptidase C45</fullName>
    </submittedName>
</protein>
<dbReference type="SUPFAM" id="SSF56235">
    <property type="entry name" value="N-terminal nucleophile aminohydrolases (Ntn hydrolases)"/>
    <property type="match status" value="1"/>
</dbReference>
<dbReference type="Proteomes" id="UP000192527">
    <property type="component" value="Chromosome"/>
</dbReference>
<sequence>MKQVYSEVIQYQGNYYDFGLYHAKHFKKTPLYQVHKNLRKKSMRRYTINEREVRRFFIHYAPGVWEELQGLADGLGWRLAEVLHEYRGFQQDWIRSGCSVMTGKGFFARNYDYQPKTYEGRFLLFKPANGFATIGPGQRLIGRTDGMNEHGLCIGYNFVNRIKPEDGLICCAITRIVLETAKNVREAVELLTELPHRHSFNYILYDGEGNSRIIEGSPRGVKVKTGQVCTNHFDELASENRRHLADSMKRMDRLEQFYDTIKTGEEAFYFLNGTSQPIFSKSYSRWSDTIHTSCYFPEEGFVLFGLGGDARPVQISFKHWLEKGRTPLKRILGELDTTEPLPYIEN</sequence>
<dbReference type="OrthoDB" id="8617387at2"/>
<feature type="domain" description="Peptidase C45 hydrolase" evidence="1">
    <location>
        <begin position="103"/>
        <end position="307"/>
    </location>
</feature>
<dbReference type="InterPro" id="IPR047794">
    <property type="entry name" value="C45_proenzyme-like"/>
</dbReference>
<dbReference type="InterPro" id="IPR029055">
    <property type="entry name" value="Ntn_hydrolases_N"/>
</dbReference>
<accession>A0A1W5ZVN6</accession>
<dbReference type="AlphaFoldDB" id="A0A1W5ZVN6"/>
<dbReference type="CDD" id="cd01935">
    <property type="entry name" value="Ntn_CGH_like"/>
    <property type="match status" value="1"/>
</dbReference>
<proteinExistence type="predicted"/>
<organism evidence="2 3">
    <name type="scientific">Halobacillus mangrovi</name>
    <dbReference type="NCBI Taxonomy" id="402384"/>
    <lineage>
        <taxon>Bacteria</taxon>
        <taxon>Bacillati</taxon>
        <taxon>Bacillota</taxon>
        <taxon>Bacilli</taxon>
        <taxon>Bacillales</taxon>
        <taxon>Bacillaceae</taxon>
        <taxon>Halobacillus</taxon>
    </lineage>
</organism>
<keyword evidence="3" id="KW-1185">Reference proteome</keyword>
<dbReference type="InterPro" id="IPR005079">
    <property type="entry name" value="Peptidase_C45_hydrolase"/>
</dbReference>
<name>A0A1W5ZVN6_9BACI</name>
<dbReference type="KEGG" id="hmn:HM131_10980"/>